<organism evidence="1 2">
    <name type="scientific">Candidatus Zymogenus saltonus</name>
    <dbReference type="NCBI Taxonomy" id="2844893"/>
    <lineage>
        <taxon>Bacteria</taxon>
        <taxon>Deltaproteobacteria</taxon>
        <taxon>Candidatus Zymogenia</taxon>
        <taxon>Candidatus Zymogeniales</taxon>
        <taxon>Candidatus Zymogenaceae</taxon>
        <taxon>Candidatus Zymogenus</taxon>
    </lineage>
</organism>
<accession>A0A9D8PRA8</accession>
<comment type="caution">
    <text evidence="1">The sequence shown here is derived from an EMBL/GenBank/DDBJ whole genome shotgun (WGS) entry which is preliminary data.</text>
</comment>
<reference evidence="1" key="1">
    <citation type="journal article" date="2021" name="Environ. Microbiol.">
        <title>Genomic characterization of three novel Desulfobacterota classes expand the metabolic and phylogenetic diversity of the phylum.</title>
        <authorList>
            <person name="Murphy C.L."/>
            <person name="Biggerstaff J."/>
            <person name="Eichhorn A."/>
            <person name="Ewing E."/>
            <person name="Shahan R."/>
            <person name="Soriano D."/>
            <person name="Stewart S."/>
            <person name="VanMol K."/>
            <person name="Walker R."/>
            <person name="Walters P."/>
            <person name="Elshahed M.S."/>
            <person name="Youssef N.H."/>
        </authorList>
    </citation>
    <scope>NUCLEOTIDE SEQUENCE</scope>
    <source>
        <strain evidence="1">Zod_Metabat.24</strain>
    </source>
</reference>
<dbReference type="EMBL" id="JAFGIX010000065">
    <property type="protein sequence ID" value="MBN1574082.1"/>
    <property type="molecule type" value="Genomic_DNA"/>
</dbReference>
<reference evidence="1" key="2">
    <citation type="submission" date="2021-01" db="EMBL/GenBank/DDBJ databases">
        <authorList>
            <person name="Hahn C.R."/>
            <person name="Youssef N.H."/>
            <person name="Elshahed M."/>
        </authorList>
    </citation>
    <scope>NUCLEOTIDE SEQUENCE</scope>
    <source>
        <strain evidence="1">Zod_Metabat.24</strain>
    </source>
</reference>
<sequence length="77" mass="8977">MKIDAVEKFIGFHHREIMKRVEELENFGPTDICFLKGEVERGIQVLRMKKVVPLMEMRGLYIGLIAIRVVEVERGYA</sequence>
<protein>
    <submittedName>
        <fullName evidence="1">Uncharacterized protein</fullName>
    </submittedName>
</protein>
<evidence type="ECO:0000313" key="2">
    <source>
        <dbReference type="Proteomes" id="UP000809273"/>
    </source>
</evidence>
<evidence type="ECO:0000313" key="1">
    <source>
        <dbReference type="EMBL" id="MBN1574082.1"/>
    </source>
</evidence>
<proteinExistence type="predicted"/>
<gene>
    <name evidence="1" type="ORF">JW984_12875</name>
</gene>
<name>A0A9D8PRA8_9DELT</name>
<dbReference type="Proteomes" id="UP000809273">
    <property type="component" value="Unassembled WGS sequence"/>
</dbReference>
<dbReference type="AlphaFoldDB" id="A0A9D8PRA8"/>